<dbReference type="OrthoDB" id="249703at2759"/>
<dbReference type="InterPro" id="IPR004045">
    <property type="entry name" value="Glutathione_S-Trfase_N"/>
</dbReference>
<dbReference type="EMBL" id="JAGMUV010000021">
    <property type="protein sequence ID" value="KAH7124593.1"/>
    <property type="molecule type" value="Genomic_DNA"/>
</dbReference>
<dbReference type="GO" id="GO:0005634">
    <property type="term" value="C:nucleus"/>
    <property type="evidence" value="ECO:0007669"/>
    <property type="project" value="TreeGrafter"/>
</dbReference>
<name>A0A9P9IJL6_9HYPO</name>
<proteinExistence type="inferred from homology"/>
<accession>A0A9P9IJL6</accession>
<gene>
    <name evidence="5" type="ORF">EDB81DRAFT_698971</name>
</gene>
<dbReference type="AlphaFoldDB" id="A0A9P9IJL6"/>
<dbReference type="SUPFAM" id="SSF52833">
    <property type="entry name" value="Thioredoxin-like"/>
    <property type="match status" value="1"/>
</dbReference>
<evidence type="ECO:0000256" key="1">
    <source>
        <dbReference type="ARBA" id="ARBA00007409"/>
    </source>
</evidence>
<dbReference type="Pfam" id="PF00043">
    <property type="entry name" value="GST_C"/>
    <property type="match status" value="1"/>
</dbReference>
<evidence type="ECO:0000313" key="5">
    <source>
        <dbReference type="EMBL" id="KAH7124593.1"/>
    </source>
</evidence>
<dbReference type="InterPro" id="IPR036249">
    <property type="entry name" value="Thioredoxin-like_sf"/>
</dbReference>
<protein>
    <submittedName>
        <fullName evidence="5">Glutathione S-transferase</fullName>
    </submittedName>
</protein>
<dbReference type="SFLD" id="SFLDG00358">
    <property type="entry name" value="Main_(cytGST)"/>
    <property type="match status" value="1"/>
</dbReference>
<evidence type="ECO:0000313" key="6">
    <source>
        <dbReference type="Proteomes" id="UP000738349"/>
    </source>
</evidence>
<dbReference type="GO" id="GO:0006414">
    <property type="term" value="P:translational elongation"/>
    <property type="evidence" value="ECO:0007669"/>
    <property type="project" value="TreeGrafter"/>
</dbReference>
<evidence type="ECO:0000259" key="3">
    <source>
        <dbReference type="PROSITE" id="PS50404"/>
    </source>
</evidence>
<dbReference type="InterPro" id="IPR040079">
    <property type="entry name" value="Glutathione_S-Trfase"/>
</dbReference>
<dbReference type="Gene3D" id="3.40.30.10">
    <property type="entry name" value="Glutaredoxin"/>
    <property type="match status" value="1"/>
</dbReference>
<comment type="similarity">
    <text evidence="1 2">Belongs to the GST superfamily.</text>
</comment>
<dbReference type="GO" id="GO:0005737">
    <property type="term" value="C:cytoplasm"/>
    <property type="evidence" value="ECO:0007669"/>
    <property type="project" value="TreeGrafter"/>
</dbReference>
<dbReference type="PROSITE" id="PS50405">
    <property type="entry name" value="GST_CTER"/>
    <property type="match status" value="1"/>
</dbReference>
<dbReference type="PROSITE" id="PS50404">
    <property type="entry name" value="GST_NTER"/>
    <property type="match status" value="1"/>
</dbReference>
<comment type="caution">
    <text evidence="5">The sequence shown here is derived from an EMBL/GenBank/DDBJ whole genome shotgun (WGS) entry which is preliminary data.</text>
</comment>
<dbReference type="SUPFAM" id="SSF47616">
    <property type="entry name" value="GST C-terminal domain-like"/>
    <property type="match status" value="1"/>
</dbReference>
<dbReference type="Gene3D" id="1.20.1050.10">
    <property type="match status" value="1"/>
</dbReference>
<dbReference type="PANTHER" id="PTHR43986:SF10">
    <property type="entry name" value="ELONGATION FACTOR EEF-1B GAMMA SUBUNIT, PUTATIVE (AFU_ORTHOLOGUE AFUA_1G17120)-RELATED"/>
    <property type="match status" value="1"/>
</dbReference>
<dbReference type="InterPro" id="IPR010987">
    <property type="entry name" value="Glutathione-S-Trfase_C-like"/>
</dbReference>
<dbReference type="InterPro" id="IPR004046">
    <property type="entry name" value="GST_C"/>
</dbReference>
<dbReference type="PANTHER" id="PTHR43986">
    <property type="entry name" value="ELONGATION FACTOR 1-GAMMA"/>
    <property type="match status" value="1"/>
</dbReference>
<dbReference type="Proteomes" id="UP000738349">
    <property type="component" value="Unassembled WGS sequence"/>
</dbReference>
<sequence>MAPIGTLHAVPINPRIRKIIATAAIAGVELSISPDFKFGESNKHPSFLSKFPLGKIPTFETVDGFNLSESYAIASYVADRAPTSKQEQLLGSTPEERSLVQQWIFFTSLHIDPTVGKLCAWRKGFAEYDEEVERLSAAEMKRWMDYMETSIKGKRWFVKSEGGPSLADVAIGSVMYFAFAAYLDKSMRREYPEVTGWYVRLRGAKEIAGLFEGDMVESRVERAEGR</sequence>
<feature type="domain" description="GST N-terminal" evidence="3">
    <location>
        <begin position="3"/>
        <end position="85"/>
    </location>
</feature>
<dbReference type="InterPro" id="IPR036282">
    <property type="entry name" value="Glutathione-S-Trfase_C_sf"/>
</dbReference>
<keyword evidence="6" id="KW-1185">Reference proteome</keyword>
<feature type="domain" description="GST C-terminal" evidence="4">
    <location>
        <begin position="93"/>
        <end position="226"/>
    </location>
</feature>
<dbReference type="InterPro" id="IPR050802">
    <property type="entry name" value="EF-GSTs"/>
</dbReference>
<evidence type="ECO:0000259" key="4">
    <source>
        <dbReference type="PROSITE" id="PS50405"/>
    </source>
</evidence>
<dbReference type="SFLD" id="SFLDS00019">
    <property type="entry name" value="Glutathione_Transferase_(cytos"/>
    <property type="match status" value="1"/>
</dbReference>
<dbReference type="FunFam" id="3.40.30.10:FF:000142">
    <property type="entry name" value="Elongation factor 1 gamma"/>
    <property type="match status" value="1"/>
</dbReference>
<evidence type="ECO:0000256" key="2">
    <source>
        <dbReference type="RuleBase" id="RU003494"/>
    </source>
</evidence>
<organism evidence="5 6">
    <name type="scientific">Dactylonectria macrodidyma</name>
    <dbReference type="NCBI Taxonomy" id="307937"/>
    <lineage>
        <taxon>Eukaryota</taxon>
        <taxon>Fungi</taxon>
        <taxon>Dikarya</taxon>
        <taxon>Ascomycota</taxon>
        <taxon>Pezizomycotina</taxon>
        <taxon>Sordariomycetes</taxon>
        <taxon>Hypocreomycetidae</taxon>
        <taxon>Hypocreales</taxon>
        <taxon>Nectriaceae</taxon>
        <taxon>Dactylonectria</taxon>
    </lineage>
</organism>
<reference evidence="5" key="1">
    <citation type="journal article" date="2021" name="Nat. Commun.">
        <title>Genetic determinants of endophytism in the Arabidopsis root mycobiome.</title>
        <authorList>
            <person name="Mesny F."/>
            <person name="Miyauchi S."/>
            <person name="Thiergart T."/>
            <person name="Pickel B."/>
            <person name="Atanasova L."/>
            <person name="Karlsson M."/>
            <person name="Huettel B."/>
            <person name="Barry K.W."/>
            <person name="Haridas S."/>
            <person name="Chen C."/>
            <person name="Bauer D."/>
            <person name="Andreopoulos W."/>
            <person name="Pangilinan J."/>
            <person name="LaButti K."/>
            <person name="Riley R."/>
            <person name="Lipzen A."/>
            <person name="Clum A."/>
            <person name="Drula E."/>
            <person name="Henrissat B."/>
            <person name="Kohler A."/>
            <person name="Grigoriev I.V."/>
            <person name="Martin F.M."/>
            <person name="Hacquard S."/>
        </authorList>
    </citation>
    <scope>NUCLEOTIDE SEQUENCE</scope>
    <source>
        <strain evidence="5">MPI-CAGE-AT-0147</strain>
    </source>
</reference>
<dbReference type="CDD" id="cd03044">
    <property type="entry name" value="GST_N_EF1Bgamma"/>
    <property type="match status" value="1"/>
</dbReference>
<dbReference type="Pfam" id="PF02798">
    <property type="entry name" value="GST_N"/>
    <property type="match status" value="1"/>
</dbReference>